<evidence type="ECO:0000313" key="1">
    <source>
        <dbReference type="EMBL" id="KZS88094.1"/>
    </source>
</evidence>
<evidence type="ECO:0000313" key="2">
    <source>
        <dbReference type="Proteomes" id="UP000076722"/>
    </source>
</evidence>
<protein>
    <submittedName>
        <fullName evidence="1">Uncharacterized protein</fullName>
    </submittedName>
</protein>
<dbReference type="AlphaFoldDB" id="A0A164NVW2"/>
<sequence>MADFPPEIWRQIALILYQHDRKHAVSLLQTHPSLAEIIRPILYHIVVLHTREKVEEFLQNRPPSAFLGIRHLLLPSYTPHDRSLLTKCENVENLCIKNTGESDPYDIPSDGAVDPAPTQVTVVNSRWYEIPRISEHGVIKPSFVRSCTHLTLYWHDNLLPTLAKIGHLSHICVWLDPRVIMNNEEKLTKAVTSFVAKKGKSFQFLVLYLKGSWYGASETIQGIIHGPPLASELSDKLYRVAIVSRGSSYIGEWEWEEAAREREKATIWEFATKRLDIVKNWNSSSSARHSRR</sequence>
<reference evidence="1 2" key="1">
    <citation type="journal article" date="2016" name="Mol. Biol. Evol.">
        <title>Comparative Genomics of Early-Diverging Mushroom-Forming Fungi Provides Insights into the Origins of Lignocellulose Decay Capabilities.</title>
        <authorList>
            <person name="Nagy L.G."/>
            <person name="Riley R."/>
            <person name="Tritt A."/>
            <person name="Adam C."/>
            <person name="Daum C."/>
            <person name="Floudas D."/>
            <person name="Sun H."/>
            <person name="Yadav J.S."/>
            <person name="Pangilinan J."/>
            <person name="Larsson K.H."/>
            <person name="Matsuura K."/>
            <person name="Barry K."/>
            <person name="Labutti K."/>
            <person name="Kuo R."/>
            <person name="Ohm R.A."/>
            <person name="Bhattacharya S.S."/>
            <person name="Shirouzu T."/>
            <person name="Yoshinaga Y."/>
            <person name="Martin F.M."/>
            <person name="Grigoriev I.V."/>
            <person name="Hibbett D.S."/>
        </authorList>
    </citation>
    <scope>NUCLEOTIDE SEQUENCE [LARGE SCALE GENOMIC DNA]</scope>
    <source>
        <strain evidence="1 2">HHB9708</strain>
    </source>
</reference>
<dbReference type="EMBL" id="KV419440">
    <property type="protein sequence ID" value="KZS88094.1"/>
    <property type="molecule type" value="Genomic_DNA"/>
</dbReference>
<proteinExistence type="predicted"/>
<name>A0A164NVW2_9AGAM</name>
<gene>
    <name evidence="1" type="ORF">SISNIDRAFT_460153</name>
</gene>
<accession>A0A164NVW2</accession>
<organism evidence="1 2">
    <name type="scientific">Sistotremastrum niveocremeum HHB9708</name>
    <dbReference type="NCBI Taxonomy" id="1314777"/>
    <lineage>
        <taxon>Eukaryota</taxon>
        <taxon>Fungi</taxon>
        <taxon>Dikarya</taxon>
        <taxon>Basidiomycota</taxon>
        <taxon>Agaricomycotina</taxon>
        <taxon>Agaricomycetes</taxon>
        <taxon>Sistotremastrales</taxon>
        <taxon>Sistotremastraceae</taxon>
        <taxon>Sertulicium</taxon>
        <taxon>Sertulicium niveocremeum</taxon>
    </lineage>
</organism>
<dbReference type="Proteomes" id="UP000076722">
    <property type="component" value="Unassembled WGS sequence"/>
</dbReference>
<keyword evidence="2" id="KW-1185">Reference proteome</keyword>